<dbReference type="Gene3D" id="3.30.450.20">
    <property type="entry name" value="PAS domain"/>
    <property type="match status" value="2"/>
</dbReference>
<dbReference type="RefSeq" id="WP_119397565.1">
    <property type="nucleotide sequence ID" value="NZ_QWJJ01000002.1"/>
</dbReference>
<protein>
    <submittedName>
        <fullName evidence="3">PAS domain-containing protein</fullName>
    </submittedName>
</protein>
<keyword evidence="4" id="KW-1185">Reference proteome</keyword>
<dbReference type="InterPro" id="IPR000014">
    <property type="entry name" value="PAS"/>
</dbReference>
<dbReference type="InterPro" id="IPR013767">
    <property type="entry name" value="PAS_fold"/>
</dbReference>
<comment type="caution">
    <text evidence="3">The sequence shown here is derived from an EMBL/GenBank/DDBJ whole genome shotgun (WGS) entry which is preliminary data.</text>
</comment>
<reference evidence="3 4" key="1">
    <citation type="submission" date="2018-08" db="EMBL/GenBank/DDBJ databases">
        <title>Pseudooceanicola sediminis CY03 in the family Rhodobacteracea.</title>
        <authorList>
            <person name="Zhang Y.-J."/>
        </authorList>
    </citation>
    <scope>NUCLEOTIDE SEQUENCE [LARGE SCALE GENOMIC DNA]</scope>
    <source>
        <strain evidence="3 4">CY03</strain>
    </source>
</reference>
<sequence length="524" mass="58848">MTFDIGTHLAGLSLYDTLLAVTLSVLLSLGSIGLITIVTRRVARAHTGSPDVAAPTTSVFLFDEQRLVSAPADWRDNLDTAGQDASDWDVLRRQLLPRFPDLPELPELGPDETFRSLKARCSDDHGVLRIRQIGRRLRLTLRESEAGSLVHLHAAQLNGQRLDQMTALVEYLPIPIWTMDTSGHVLRKNAAYRALEEQLEGSSDVNVPLVRNGETATDRPVLTYRIMLDPRGRLPERWFDVSARRIEDGWQCSAQDVTALVRAELAQRNFVQTLTKTFAQLSTGLAIFDRDRQLILFNPSLVDLTSLSPEFLTSRPALSHFFDHLRDQRIMPEPKNYASWREQLNALVSAAADGRYQKTWSLPSGATYRVTGRPHPNGVVAFLFEDISDEISMTRRFRQQLSLSQSVLDAITDPIVIFDAQGLMSYCNAAYRRLFHIDPDEDLSQVVIRDAHRTWCRKATTSTGLGELLERLLTRPDRQDWTHTLQLRDVGEVSCRVVPLVSGACMVNFGLMRVAALPVETAAE</sequence>
<dbReference type="Proteomes" id="UP000265848">
    <property type="component" value="Unassembled WGS sequence"/>
</dbReference>
<dbReference type="EMBL" id="QWJJ01000002">
    <property type="protein sequence ID" value="RII40325.1"/>
    <property type="molecule type" value="Genomic_DNA"/>
</dbReference>
<dbReference type="InterPro" id="IPR035965">
    <property type="entry name" value="PAS-like_dom_sf"/>
</dbReference>
<dbReference type="AlphaFoldDB" id="A0A399J4L8"/>
<organism evidence="3 4">
    <name type="scientific">Pseudooceanicola sediminis</name>
    <dbReference type="NCBI Taxonomy" id="2211117"/>
    <lineage>
        <taxon>Bacteria</taxon>
        <taxon>Pseudomonadati</taxon>
        <taxon>Pseudomonadota</taxon>
        <taxon>Alphaproteobacteria</taxon>
        <taxon>Rhodobacterales</taxon>
        <taxon>Paracoccaceae</taxon>
        <taxon>Pseudooceanicola</taxon>
    </lineage>
</organism>
<feature type="transmembrane region" description="Helical" evidence="1">
    <location>
        <begin position="18"/>
        <end position="38"/>
    </location>
</feature>
<keyword evidence="1" id="KW-0472">Membrane</keyword>
<dbReference type="Pfam" id="PF12860">
    <property type="entry name" value="PAS_7"/>
    <property type="match status" value="1"/>
</dbReference>
<dbReference type="PROSITE" id="PS50112">
    <property type="entry name" value="PAS"/>
    <property type="match status" value="1"/>
</dbReference>
<dbReference type="SUPFAM" id="SSF55785">
    <property type="entry name" value="PYP-like sensor domain (PAS domain)"/>
    <property type="match status" value="2"/>
</dbReference>
<dbReference type="Pfam" id="PF00989">
    <property type="entry name" value="PAS"/>
    <property type="match status" value="1"/>
</dbReference>
<keyword evidence="1" id="KW-1133">Transmembrane helix</keyword>
<dbReference type="OrthoDB" id="9797304at2"/>
<evidence type="ECO:0000313" key="3">
    <source>
        <dbReference type="EMBL" id="RII40325.1"/>
    </source>
</evidence>
<keyword evidence="1" id="KW-0812">Transmembrane</keyword>
<evidence type="ECO:0000259" key="2">
    <source>
        <dbReference type="PROSITE" id="PS50112"/>
    </source>
</evidence>
<proteinExistence type="predicted"/>
<accession>A0A399J4L8</accession>
<evidence type="ECO:0000313" key="4">
    <source>
        <dbReference type="Proteomes" id="UP000265848"/>
    </source>
</evidence>
<gene>
    <name evidence="3" type="ORF">DL237_03155</name>
</gene>
<dbReference type="SMART" id="SM00091">
    <property type="entry name" value="PAS"/>
    <property type="match status" value="2"/>
</dbReference>
<feature type="domain" description="PAS" evidence="2">
    <location>
        <begin position="400"/>
        <end position="450"/>
    </location>
</feature>
<evidence type="ECO:0000256" key="1">
    <source>
        <dbReference type="SAM" id="Phobius"/>
    </source>
</evidence>
<dbReference type="GO" id="GO:0006355">
    <property type="term" value="P:regulation of DNA-templated transcription"/>
    <property type="evidence" value="ECO:0007669"/>
    <property type="project" value="InterPro"/>
</dbReference>
<name>A0A399J4L8_9RHOB</name>